<sequence>MIQEAITDQLTGMVPDLIAVAAAFLVGIIIMRSFKQMAYAAEFDKQYKIAAGNAHKAGDKAFFNIDGKAWKQEYIANRSGGVKRQIQQKRQRAAFNYSRPGSSAFNAPAKTQKPNTNQKPKTNNIVRELKSFKQIKSKYGVSHKQLSRFQQHQKNSDEYFKNFESNFQKNNPQIKSRLSLRTGKFKNY</sequence>
<dbReference type="Proteomes" id="UP001162780">
    <property type="component" value="Chromosome"/>
</dbReference>
<evidence type="ECO:0000256" key="1">
    <source>
        <dbReference type="SAM" id="MobiDB-lite"/>
    </source>
</evidence>
<keyword evidence="4" id="KW-1185">Reference proteome</keyword>
<feature type="region of interest" description="Disordered" evidence="1">
    <location>
        <begin position="98"/>
        <end position="122"/>
    </location>
</feature>
<organism evidence="3 4">
    <name type="scientific">Methylomonas rapida</name>
    <dbReference type="NCBI Taxonomy" id="2963939"/>
    <lineage>
        <taxon>Bacteria</taxon>
        <taxon>Pseudomonadati</taxon>
        <taxon>Pseudomonadota</taxon>
        <taxon>Gammaproteobacteria</taxon>
        <taxon>Methylococcales</taxon>
        <taxon>Methylococcaceae</taxon>
        <taxon>Methylomonas</taxon>
    </lineage>
</organism>
<evidence type="ECO:0000313" key="4">
    <source>
        <dbReference type="Proteomes" id="UP001162780"/>
    </source>
</evidence>
<proteinExistence type="predicted"/>
<name>A0ABY7GDD8_9GAMM</name>
<feature type="compositionally biased region" description="Low complexity" evidence="1">
    <location>
        <begin position="110"/>
        <end position="122"/>
    </location>
</feature>
<dbReference type="EMBL" id="CP113517">
    <property type="protein sequence ID" value="WAR42992.1"/>
    <property type="molecule type" value="Genomic_DNA"/>
</dbReference>
<dbReference type="RefSeq" id="WP_255187973.1">
    <property type="nucleotide sequence ID" value="NZ_CP113517.1"/>
</dbReference>
<protein>
    <submittedName>
        <fullName evidence="3">Uncharacterized protein</fullName>
    </submittedName>
</protein>
<gene>
    <name evidence="3" type="ORF">NM686_011310</name>
</gene>
<keyword evidence="2" id="KW-0812">Transmembrane</keyword>
<evidence type="ECO:0000313" key="3">
    <source>
        <dbReference type="EMBL" id="WAR42992.1"/>
    </source>
</evidence>
<feature type="transmembrane region" description="Helical" evidence="2">
    <location>
        <begin position="12"/>
        <end position="31"/>
    </location>
</feature>
<keyword evidence="2" id="KW-0472">Membrane</keyword>
<keyword evidence="2" id="KW-1133">Transmembrane helix</keyword>
<evidence type="ECO:0000256" key="2">
    <source>
        <dbReference type="SAM" id="Phobius"/>
    </source>
</evidence>
<accession>A0ABY7GDD8</accession>
<reference evidence="3" key="1">
    <citation type="submission" date="2022-11" db="EMBL/GenBank/DDBJ databases">
        <title>Methylomonas rapida sp. nov., Carotenoid-Producing Obligate Methanotrophs with High Growth Characteristics and Biotechnological Potential.</title>
        <authorList>
            <person name="Tikhonova E.N."/>
            <person name="Suleimanov R.Z."/>
            <person name="Miroshnikov K."/>
            <person name="Oshkin I.Y."/>
            <person name="Belova S.E."/>
            <person name="Danilova O.V."/>
            <person name="Ashikhmin A."/>
            <person name="Konopkin A."/>
            <person name="But S.Y."/>
            <person name="Khmelenina V.N."/>
            <person name="Kuznetsov N."/>
            <person name="Pimenov N.V."/>
            <person name="Dedysh S.N."/>
        </authorList>
    </citation>
    <scope>NUCLEOTIDE SEQUENCE</scope>
    <source>
        <strain evidence="3">MP1</strain>
    </source>
</reference>